<dbReference type="PRINTS" id="PR00237">
    <property type="entry name" value="GPCRRHODOPSN"/>
</dbReference>
<keyword evidence="9 11" id="KW-0675">Receptor</keyword>
<dbReference type="PROSITE" id="PS00237">
    <property type="entry name" value="G_PROTEIN_RECEP_F1_1"/>
    <property type="match status" value="1"/>
</dbReference>
<feature type="transmembrane region" description="Helical" evidence="13">
    <location>
        <begin position="12"/>
        <end position="38"/>
    </location>
</feature>
<keyword evidence="5 13" id="KW-1133">Transmembrane helix</keyword>
<evidence type="ECO:0000256" key="5">
    <source>
        <dbReference type="ARBA" id="ARBA00022989"/>
    </source>
</evidence>
<dbReference type="InterPro" id="IPR017452">
    <property type="entry name" value="GPCR_Rhodpsn_7TM"/>
</dbReference>
<dbReference type="Proteomes" id="UP000694941">
    <property type="component" value="Unplaced"/>
</dbReference>
<keyword evidence="15" id="KW-1185">Reference proteome</keyword>
<dbReference type="PANTHER" id="PTHR24248">
    <property type="entry name" value="ADRENERGIC RECEPTOR-RELATED G-PROTEIN COUPLED RECEPTOR"/>
    <property type="match status" value="1"/>
</dbReference>
<evidence type="ECO:0000256" key="2">
    <source>
        <dbReference type="ARBA" id="ARBA00010663"/>
    </source>
</evidence>
<keyword evidence="6 11" id="KW-0297">G-protein coupled receptor</keyword>
<dbReference type="RefSeq" id="XP_022255119.1">
    <property type="nucleotide sequence ID" value="XM_022399411.1"/>
</dbReference>
<keyword evidence="4 11" id="KW-0812">Transmembrane</keyword>
<evidence type="ECO:0000256" key="1">
    <source>
        <dbReference type="ARBA" id="ARBA00004651"/>
    </source>
</evidence>
<sequence>MSAQYSDPSSVILLVLLTSMIAATAIGNSLVCISVYLVKKLRQPSNFLLVSLAVSDLCVSLLVMPIALHYELVGNWNLGPSTCDMWVAFDVTSCTASILNLCMISVDRYLAITKPLTYGVRRTSRRIWICIIFVWVLSCLISVPPLLVLGNEHGTLANPTCEVSQNFGYQLYATLGAFYIPLIIMIFVYLKIYIAAKRVVEAEHKSLVYAQRKLWRNENVAHNNSISDSITAQEMHAPSASDSISDHTFKSPGDGENHEKNQTKSKSSVWKERKASVTLGIIMSAFTVCWLPFFVLALLRAIDEDMFNVSHQVRSLVLWLGYTNSMMNPIIYVTFHQDFRRTFKEILCLRCATVNNTMRRERALIYYATDCIVRSRQNQEMKRLSQEKNNVNVLNKDTVIHNSHESFV</sequence>
<feature type="transmembrane region" description="Helical" evidence="13">
    <location>
        <begin position="316"/>
        <end position="335"/>
    </location>
</feature>
<evidence type="ECO:0000256" key="6">
    <source>
        <dbReference type="ARBA" id="ARBA00023040"/>
    </source>
</evidence>
<dbReference type="SUPFAM" id="SSF81321">
    <property type="entry name" value="Family A G protein-coupled receptor-like"/>
    <property type="match status" value="1"/>
</dbReference>
<accession>A0ABM1TGW3</accession>
<comment type="similarity">
    <text evidence="2 11">Belongs to the G-protein coupled receptor 1 family.</text>
</comment>
<evidence type="ECO:0000256" key="4">
    <source>
        <dbReference type="ARBA" id="ARBA00022692"/>
    </source>
</evidence>
<evidence type="ECO:0000256" key="7">
    <source>
        <dbReference type="ARBA" id="ARBA00023136"/>
    </source>
</evidence>
<dbReference type="CDD" id="cd15329">
    <property type="entry name" value="7tmA_5-HT7"/>
    <property type="match status" value="1"/>
</dbReference>
<protein>
    <submittedName>
        <fullName evidence="16">5-hydroxytryptamine receptor 1-like</fullName>
    </submittedName>
</protein>
<keyword evidence="8" id="KW-1015">Disulfide bond</keyword>
<keyword evidence="7 13" id="KW-0472">Membrane</keyword>
<comment type="subcellular location">
    <subcellularLocation>
        <location evidence="1">Cell membrane</location>
        <topology evidence="1">Multi-pass membrane protein</topology>
    </subcellularLocation>
</comment>
<evidence type="ECO:0000256" key="3">
    <source>
        <dbReference type="ARBA" id="ARBA00022475"/>
    </source>
</evidence>
<dbReference type="InterPro" id="IPR000276">
    <property type="entry name" value="GPCR_Rhodpsn"/>
</dbReference>
<gene>
    <name evidence="16" type="primary">LOC106470775</name>
</gene>
<feature type="region of interest" description="Disordered" evidence="12">
    <location>
        <begin position="240"/>
        <end position="267"/>
    </location>
</feature>
<reference evidence="16" key="1">
    <citation type="submission" date="2025-08" db="UniProtKB">
        <authorList>
            <consortium name="RefSeq"/>
        </authorList>
    </citation>
    <scope>IDENTIFICATION</scope>
    <source>
        <tissue evidence="16">Muscle</tissue>
    </source>
</reference>
<feature type="domain" description="G-protein coupled receptors family 1 profile" evidence="14">
    <location>
        <begin position="27"/>
        <end position="332"/>
    </location>
</feature>
<feature type="transmembrane region" description="Helical" evidence="13">
    <location>
        <begin position="275"/>
        <end position="296"/>
    </location>
</feature>
<proteinExistence type="inferred from homology"/>
<name>A0ABM1TGW3_LIMPO</name>
<dbReference type="PRINTS" id="PR01103">
    <property type="entry name" value="ADRENERGICR"/>
</dbReference>
<evidence type="ECO:0000259" key="14">
    <source>
        <dbReference type="PROSITE" id="PS50262"/>
    </source>
</evidence>
<evidence type="ECO:0000313" key="15">
    <source>
        <dbReference type="Proteomes" id="UP000694941"/>
    </source>
</evidence>
<organism evidence="15 16">
    <name type="scientific">Limulus polyphemus</name>
    <name type="common">Atlantic horseshoe crab</name>
    <dbReference type="NCBI Taxonomy" id="6850"/>
    <lineage>
        <taxon>Eukaryota</taxon>
        <taxon>Metazoa</taxon>
        <taxon>Ecdysozoa</taxon>
        <taxon>Arthropoda</taxon>
        <taxon>Chelicerata</taxon>
        <taxon>Merostomata</taxon>
        <taxon>Xiphosura</taxon>
        <taxon>Limulidae</taxon>
        <taxon>Limulus</taxon>
    </lineage>
</organism>
<dbReference type="InterPro" id="IPR002233">
    <property type="entry name" value="ADR_fam"/>
</dbReference>
<keyword evidence="3" id="KW-1003">Cell membrane</keyword>
<evidence type="ECO:0000256" key="13">
    <source>
        <dbReference type="SAM" id="Phobius"/>
    </source>
</evidence>
<feature type="transmembrane region" description="Helical" evidence="13">
    <location>
        <begin position="86"/>
        <end position="106"/>
    </location>
</feature>
<evidence type="ECO:0000256" key="10">
    <source>
        <dbReference type="ARBA" id="ARBA00023224"/>
    </source>
</evidence>
<dbReference type="PROSITE" id="PS50262">
    <property type="entry name" value="G_PROTEIN_RECEP_F1_2"/>
    <property type="match status" value="1"/>
</dbReference>
<evidence type="ECO:0000313" key="16">
    <source>
        <dbReference type="RefSeq" id="XP_022255119.1"/>
    </source>
</evidence>
<keyword evidence="10 11" id="KW-0807">Transducer</keyword>
<dbReference type="Gene3D" id="1.20.1070.10">
    <property type="entry name" value="Rhodopsin 7-helix transmembrane proteins"/>
    <property type="match status" value="1"/>
</dbReference>
<evidence type="ECO:0000256" key="12">
    <source>
        <dbReference type="SAM" id="MobiDB-lite"/>
    </source>
</evidence>
<feature type="transmembrane region" description="Helical" evidence="13">
    <location>
        <begin position="169"/>
        <end position="190"/>
    </location>
</feature>
<feature type="transmembrane region" description="Helical" evidence="13">
    <location>
        <begin position="47"/>
        <end position="66"/>
    </location>
</feature>
<dbReference type="Pfam" id="PF00001">
    <property type="entry name" value="7tm_1"/>
    <property type="match status" value="1"/>
</dbReference>
<dbReference type="PANTHER" id="PTHR24248:SF199">
    <property type="entry name" value="IP13425P-RELATED"/>
    <property type="match status" value="1"/>
</dbReference>
<feature type="transmembrane region" description="Helical" evidence="13">
    <location>
        <begin position="127"/>
        <end position="149"/>
    </location>
</feature>
<dbReference type="GeneID" id="106470775"/>
<evidence type="ECO:0000256" key="9">
    <source>
        <dbReference type="ARBA" id="ARBA00023170"/>
    </source>
</evidence>
<evidence type="ECO:0000256" key="8">
    <source>
        <dbReference type="ARBA" id="ARBA00023157"/>
    </source>
</evidence>
<feature type="compositionally biased region" description="Basic and acidic residues" evidence="12">
    <location>
        <begin position="244"/>
        <end position="262"/>
    </location>
</feature>
<evidence type="ECO:0000256" key="11">
    <source>
        <dbReference type="RuleBase" id="RU000688"/>
    </source>
</evidence>
<dbReference type="SMART" id="SM01381">
    <property type="entry name" value="7TM_GPCR_Srsx"/>
    <property type="match status" value="1"/>
</dbReference>